<gene>
    <name evidence="1" type="ORF">APHIGO_LOCUS3915</name>
</gene>
<evidence type="ECO:0000313" key="1">
    <source>
        <dbReference type="EMBL" id="CAH1720266.1"/>
    </source>
</evidence>
<organism evidence="1 2">
    <name type="scientific">Aphis gossypii</name>
    <name type="common">Cotton aphid</name>
    <dbReference type="NCBI Taxonomy" id="80765"/>
    <lineage>
        <taxon>Eukaryota</taxon>
        <taxon>Metazoa</taxon>
        <taxon>Ecdysozoa</taxon>
        <taxon>Arthropoda</taxon>
        <taxon>Hexapoda</taxon>
        <taxon>Insecta</taxon>
        <taxon>Pterygota</taxon>
        <taxon>Neoptera</taxon>
        <taxon>Paraneoptera</taxon>
        <taxon>Hemiptera</taxon>
        <taxon>Sternorrhyncha</taxon>
        <taxon>Aphidomorpha</taxon>
        <taxon>Aphidoidea</taxon>
        <taxon>Aphididae</taxon>
        <taxon>Aphidini</taxon>
        <taxon>Aphis</taxon>
        <taxon>Aphis</taxon>
    </lineage>
</organism>
<sequence length="162" mass="18886">MLNKIHRTASIQYYLFVYNESIITKMTFYSLDFLGTATSSCITMKLFHSPSTKSALRSDYLVTLFKMDTSNSARITYHEMNKFNLYYQGLTFGSGRIFLISLINNNYLFIHNNVPRLMKLKSLIHAVAVLGPRNIFYYYIGEPRQSLSTYKISYFLIVVITY</sequence>
<accession>A0A9P0NFK7</accession>
<protein>
    <submittedName>
        <fullName evidence="1">Uncharacterized protein</fullName>
    </submittedName>
</protein>
<proteinExistence type="predicted"/>
<keyword evidence="2" id="KW-1185">Reference proteome</keyword>
<dbReference type="Proteomes" id="UP001154329">
    <property type="component" value="Chromosome 2"/>
</dbReference>
<name>A0A9P0NFK7_APHGO</name>
<evidence type="ECO:0000313" key="2">
    <source>
        <dbReference type="Proteomes" id="UP001154329"/>
    </source>
</evidence>
<reference evidence="1" key="1">
    <citation type="submission" date="2022-02" db="EMBL/GenBank/DDBJ databases">
        <authorList>
            <person name="King R."/>
        </authorList>
    </citation>
    <scope>NUCLEOTIDE SEQUENCE</scope>
</reference>
<dbReference type="AlphaFoldDB" id="A0A9P0NFK7"/>
<reference evidence="1" key="2">
    <citation type="submission" date="2022-10" db="EMBL/GenBank/DDBJ databases">
        <authorList>
            <consortium name="ENA_rothamsted_submissions"/>
            <consortium name="culmorum"/>
            <person name="King R."/>
        </authorList>
    </citation>
    <scope>NUCLEOTIDE SEQUENCE</scope>
</reference>
<dbReference type="EMBL" id="OU899035">
    <property type="protein sequence ID" value="CAH1720266.1"/>
    <property type="molecule type" value="Genomic_DNA"/>
</dbReference>